<reference evidence="1" key="1">
    <citation type="submission" date="2023-07" db="EMBL/GenBank/DDBJ databases">
        <authorList>
            <person name="Kim M.K."/>
        </authorList>
    </citation>
    <scope>NUCLEOTIDE SEQUENCE</scope>
    <source>
        <strain evidence="1">CA1-15</strain>
    </source>
</reference>
<proteinExistence type="predicted"/>
<dbReference type="EMBL" id="JAUQSZ010000011">
    <property type="protein sequence ID" value="MDO7843703.1"/>
    <property type="molecule type" value="Genomic_DNA"/>
</dbReference>
<dbReference type="Proteomes" id="UP001176468">
    <property type="component" value="Unassembled WGS sequence"/>
</dbReference>
<dbReference type="Pfam" id="PF13489">
    <property type="entry name" value="Methyltransf_23"/>
    <property type="match status" value="1"/>
</dbReference>
<dbReference type="Gene3D" id="3.40.50.150">
    <property type="entry name" value="Vaccinia Virus protein VP39"/>
    <property type="match status" value="1"/>
</dbReference>
<keyword evidence="1" id="KW-0489">Methyltransferase</keyword>
<accession>A0ABT9A1K7</accession>
<dbReference type="GO" id="GO:0032259">
    <property type="term" value="P:methylation"/>
    <property type="evidence" value="ECO:0007669"/>
    <property type="project" value="UniProtKB-KW"/>
</dbReference>
<evidence type="ECO:0000313" key="2">
    <source>
        <dbReference type="Proteomes" id="UP001176468"/>
    </source>
</evidence>
<keyword evidence="2" id="KW-1185">Reference proteome</keyword>
<gene>
    <name evidence="1" type="ORF">Q5H94_15325</name>
</gene>
<protein>
    <submittedName>
        <fullName evidence="1">Methyltransferase domain-containing protein</fullName>
    </submittedName>
</protein>
<dbReference type="RefSeq" id="WP_304562164.1">
    <property type="nucleotide sequence ID" value="NZ_JAUQSZ010000011.1"/>
</dbReference>
<sequence>MPVDVARDEFGARQAEMTARWYENVKASHGDVDKYIATRHEAYLDRWKEAGRFIADGSRVLDVGGGNLYPKLLEYFKDRGFRYHYLDVDPACVDGSAALAEAADLAESSFQHGYNDALPFDNDAFSALFSSHCLEHSIDLTSTFAEVNRVLAADGNLLMAVPFGWEANPEHPYFFGPDEWLSLVTDAGFQIRVAQIGREYPENGHDYFIAAKKISSPGVSRLNPADYTKESFKLIPHDDPTIYYQGDALVRDDHVIMDGSTWRIDIDVPAGTREVLPIFNRHDWSGIVEAQWGDQVIVEDLYSWFAYVQPVRLTMPGSGQSGRVTLSSHGANPSSHAAQGVLYGVMVR</sequence>
<keyword evidence="1" id="KW-0808">Transferase</keyword>
<evidence type="ECO:0000313" key="1">
    <source>
        <dbReference type="EMBL" id="MDO7843703.1"/>
    </source>
</evidence>
<dbReference type="SUPFAM" id="SSF53335">
    <property type="entry name" value="S-adenosyl-L-methionine-dependent methyltransferases"/>
    <property type="match status" value="1"/>
</dbReference>
<dbReference type="InterPro" id="IPR029063">
    <property type="entry name" value="SAM-dependent_MTases_sf"/>
</dbReference>
<organism evidence="1 2">
    <name type="scientific">Sphingomonas immobilis</name>
    <dbReference type="NCBI Taxonomy" id="3063997"/>
    <lineage>
        <taxon>Bacteria</taxon>
        <taxon>Pseudomonadati</taxon>
        <taxon>Pseudomonadota</taxon>
        <taxon>Alphaproteobacteria</taxon>
        <taxon>Sphingomonadales</taxon>
        <taxon>Sphingomonadaceae</taxon>
        <taxon>Sphingomonas</taxon>
    </lineage>
</organism>
<name>A0ABT9A1K7_9SPHN</name>
<dbReference type="GO" id="GO:0008168">
    <property type="term" value="F:methyltransferase activity"/>
    <property type="evidence" value="ECO:0007669"/>
    <property type="project" value="UniProtKB-KW"/>
</dbReference>
<comment type="caution">
    <text evidence="1">The sequence shown here is derived from an EMBL/GenBank/DDBJ whole genome shotgun (WGS) entry which is preliminary data.</text>
</comment>